<protein>
    <submittedName>
        <fullName evidence="1">Uncharacterized protein</fullName>
    </submittedName>
</protein>
<dbReference type="Proteomes" id="UP001160148">
    <property type="component" value="Unassembled WGS sequence"/>
</dbReference>
<evidence type="ECO:0000313" key="2">
    <source>
        <dbReference type="Proteomes" id="UP001160148"/>
    </source>
</evidence>
<dbReference type="AlphaFoldDB" id="A0AAV0W694"/>
<dbReference type="EMBL" id="CARXXK010000001">
    <property type="protein sequence ID" value="CAI6351344.1"/>
    <property type="molecule type" value="Genomic_DNA"/>
</dbReference>
<accession>A0AAV0W694</accession>
<name>A0AAV0W694_9HEMI</name>
<comment type="caution">
    <text evidence="1">The sequence shown here is derived from an EMBL/GenBank/DDBJ whole genome shotgun (WGS) entry which is preliminary data.</text>
</comment>
<organism evidence="1 2">
    <name type="scientific">Macrosiphum euphorbiae</name>
    <name type="common">potato aphid</name>
    <dbReference type="NCBI Taxonomy" id="13131"/>
    <lineage>
        <taxon>Eukaryota</taxon>
        <taxon>Metazoa</taxon>
        <taxon>Ecdysozoa</taxon>
        <taxon>Arthropoda</taxon>
        <taxon>Hexapoda</taxon>
        <taxon>Insecta</taxon>
        <taxon>Pterygota</taxon>
        <taxon>Neoptera</taxon>
        <taxon>Paraneoptera</taxon>
        <taxon>Hemiptera</taxon>
        <taxon>Sternorrhyncha</taxon>
        <taxon>Aphidomorpha</taxon>
        <taxon>Aphidoidea</taxon>
        <taxon>Aphididae</taxon>
        <taxon>Macrosiphini</taxon>
        <taxon>Macrosiphum</taxon>
    </lineage>
</organism>
<keyword evidence="2" id="KW-1185">Reference proteome</keyword>
<proteinExistence type="predicted"/>
<gene>
    <name evidence="1" type="ORF">MEUPH1_LOCUS7698</name>
</gene>
<reference evidence="1 2" key="1">
    <citation type="submission" date="2023-01" db="EMBL/GenBank/DDBJ databases">
        <authorList>
            <person name="Whitehead M."/>
        </authorList>
    </citation>
    <scope>NUCLEOTIDE SEQUENCE [LARGE SCALE GENOMIC DNA]</scope>
</reference>
<sequence length="133" mass="14844">MVNKYEVKGCKTTAIKGSKVHVFPKDNICRLWVNAVQQYQLNFLPSQQSIIRISVEEIEVVMDDVLSENSGSCLFPSIKSEVSDEEIEVIMDNVLCFQKSSSVLSNESDAEIIVPLPKTFGQTTKVENKNGCI</sequence>
<evidence type="ECO:0000313" key="1">
    <source>
        <dbReference type="EMBL" id="CAI6351344.1"/>
    </source>
</evidence>